<dbReference type="Proteomes" id="UP000593575">
    <property type="component" value="Unassembled WGS sequence"/>
</dbReference>
<dbReference type="EMBL" id="JABFAE010000008">
    <property type="protein sequence ID" value="MBA0834327.1"/>
    <property type="molecule type" value="Genomic_DNA"/>
</dbReference>
<gene>
    <name evidence="1" type="ORF">Goarm_006690</name>
</gene>
<organism evidence="1 2">
    <name type="scientific">Gossypium armourianum</name>
    <dbReference type="NCBI Taxonomy" id="34283"/>
    <lineage>
        <taxon>Eukaryota</taxon>
        <taxon>Viridiplantae</taxon>
        <taxon>Streptophyta</taxon>
        <taxon>Embryophyta</taxon>
        <taxon>Tracheophyta</taxon>
        <taxon>Spermatophyta</taxon>
        <taxon>Magnoliopsida</taxon>
        <taxon>eudicotyledons</taxon>
        <taxon>Gunneridae</taxon>
        <taxon>Pentapetalae</taxon>
        <taxon>rosids</taxon>
        <taxon>malvids</taxon>
        <taxon>Malvales</taxon>
        <taxon>Malvaceae</taxon>
        <taxon>Malvoideae</taxon>
        <taxon>Gossypium</taxon>
    </lineage>
</organism>
<keyword evidence="2" id="KW-1185">Reference proteome</keyword>
<evidence type="ECO:0000313" key="1">
    <source>
        <dbReference type="EMBL" id="MBA0834327.1"/>
    </source>
</evidence>
<proteinExistence type="predicted"/>
<protein>
    <submittedName>
        <fullName evidence="1">Uncharacterized protein</fullName>
    </submittedName>
</protein>
<reference evidence="1 2" key="1">
    <citation type="journal article" date="2019" name="Genome Biol. Evol.">
        <title>Insights into the evolution of the New World diploid cottons (Gossypium, subgenus Houzingenia) based on genome sequencing.</title>
        <authorList>
            <person name="Grover C.E."/>
            <person name="Arick M.A. 2nd"/>
            <person name="Thrash A."/>
            <person name="Conover J.L."/>
            <person name="Sanders W.S."/>
            <person name="Peterson D.G."/>
            <person name="Frelichowski J.E."/>
            <person name="Scheffler J.A."/>
            <person name="Scheffler B.E."/>
            <person name="Wendel J.F."/>
        </authorList>
    </citation>
    <scope>NUCLEOTIDE SEQUENCE [LARGE SCALE GENOMIC DNA]</scope>
    <source>
        <strain evidence="1">6</strain>
        <tissue evidence="1">Leaf</tissue>
    </source>
</reference>
<dbReference type="AlphaFoldDB" id="A0A7J9JJ79"/>
<evidence type="ECO:0000313" key="2">
    <source>
        <dbReference type="Proteomes" id="UP000593575"/>
    </source>
</evidence>
<sequence>MVNTWVNLFIDSAVASGDGSTSVRGILRDQHGNW</sequence>
<feature type="non-terminal residue" evidence="1">
    <location>
        <position position="34"/>
    </location>
</feature>
<name>A0A7J9JJ79_9ROSI</name>
<accession>A0A7J9JJ79</accession>
<comment type="caution">
    <text evidence="1">The sequence shown here is derived from an EMBL/GenBank/DDBJ whole genome shotgun (WGS) entry which is preliminary data.</text>
</comment>